<evidence type="ECO:0000256" key="1">
    <source>
        <dbReference type="ARBA" id="ARBA00022741"/>
    </source>
</evidence>
<sequence>MSLIDEVKKGNEQLFEILPFGLALFEQANKMTLLNNAVDINIFKSKDFISYINEMIESQAQNEGIEIHYNSENYFLQGMPIVEKKNSTFAGVLVVVKAFTDGLGKKYQSYKELSMDLQAIFESSYDVIYVSDAEGKTLRVSSACEKLWGKKQSELVGKNVKELEHEGLYKPSVTRLVLEKGEKVSTIQTTKTGKRLMVVGTPIKDEEGNVLRVVNASRDITEVSKLKSEISEMKQLINGYKQELMELRKENDQQNPIIFNSSEMERVFELAQRVAQVDSTVLILGESGVGKEVIAGYIHRTSQKDNKPFIKINCGAIPENLLESELFGYEKGAFTGANREGKMGLFESANGGTLFLDEIAEMSLHLQVKLLRVLQEQEVMRIGSAKPVKVNVRIIAATNKNLQEEIKKGSFREDLYYRLNVVPLHIPPLRKRREDILPLVLHFIEHFNNKYLQNKSFSPKVLDALQQYDWPGNVRELQNIVERLIVTSEGAEVTIKDSSDIIASYRLNHEKVQVLEILPLKECVEIAENQLIKLAQQKYSSTIQIAKALNVNQSTISRKLKKLEAL</sequence>
<dbReference type="SUPFAM" id="SSF55785">
    <property type="entry name" value="PYP-like sensor domain (PAS domain)"/>
    <property type="match status" value="1"/>
</dbReference>
<dbReference type="CDD" id="cd00009">
    <property type="entry name" value="AAA"/>
    <property type="match status" value="1"/>
</dbReference>
<protein>
    <recommendedName>
        <fullName evidence="7">HTH-type transcriptional regulatory protein TyrR</fullName>
    </recommendedName>
</protein>
<dbReference type="Pfam" id="PF00158">
    <property type="entry name" value="Sigma54_activat"/>
    <property type="match status" value="1"/>
</dbReference>
<dbReference type="PROSITE" id="PS50112">
    <property type="entry name" value="PAS"/>
    <property type="match status" value="1"/>
</dbReference>
<name>A0A9X2CX97_9BACI</name>
<dbReference type="FunFam" id="3.40.50.300:FF:000006">
    <property type="entry name" value="DNA-binding transcriptional regulator NtrC"/>
    <property type="match status" value="1"/>
</dbReference>
<evidence type="ECO:0000259" key="10">
    <source>
        <dbReference type="PROSITE" id="PS50112"/>
    </source>
</evidence>
<evidence type="ECO:0000256" key="3">
    <source>
        <dbReference type="ARBA" id="ARBA00022840"/>
    </source>
</evidence>
<evidence type="ECO:0000259" key="9">
    <source>
        <dbReference type="PROSITE" id="PS50045"/>
    </source>
</evidence>
<dbReference type="NCBIfam" id="TIGR00229">
    <property type="entry name" value="sensory_box"/>
    <property type="match status" value="1"/>
</dbReference>
<dbReference type="InterPro" id="IPR013767">
    <property type="entry name" value="PAS_fold"/>
</dbReference>
<dbReference type="Gene3D" id="1.10.8.60">
    <property type="match status" value="1"/>
</dbReference>
<dbReference type="InterPro" id="IPR027417">
    <property type="entry name" value="P-loop_NTPase"/>
</dbReference>
<dbReference type="PROSITE" id="PS00675">
    <property type="entry name" value="SIGMA54_INTERACT_1"/>
    <property type="match status" value="1"/>
</dbReference>
<dbReference type="Proteomes" id="UP001139150">
    <property type="component" value="Unassembled WGS sequence"/>
</dbReference>
<keyword evidence="2" id="KW-0058">Aromatic hydrocarbons catabolism</keyword>
<keyword evidence="6" id="KW-0804">Transcription</keyword>
<dbReference type="InterPro" id="IPR009057">
    <property type="entry name" value="Homeodomain-like_sf"/>
</dbReference>
<dbReference type="Gene3D" id="1.10.10.60">
    <property type="entry name" value="Homeodomain-like"/>
    <property type="match status" value="1"/>
</dbReference>
<evidence type="ECO:0000256" key="5">
    <source>
        <dbReference type="ARBA" id="ARBA00023125"/>
    </source>
</evidence>
<evidence type="ECO:0000256" key="6">
    <source>
        <dbReference type="ARBA" id="ARBA00023163"/>
    </source>
</evidence>
<dbReference type="Pfam" id="PF18024">
    <property type="entry name" value="HTH_50"/>
    <property type="match status" value="1"/>
</dbReference>
<evidence type="ECO:0000313" key="13">
    <source>
        <dbReference type="Proteomes" id="UP001139150"/>
    </source>
</evidence>
<dbReference type="Pfam" id="PF25601">
    <property type="entry name" value="AAA_lid_14"/>
    <property type="match status" value="1"/>
</dbReference>
<organism evidence="12 13">
    <name type="scientific">Halalkalibacter alkaliphilus</name>
    <dbReference type="NCBI Taxonomy" id="2917993"/>
    <lineage>
        <taxon>Bacteria</taxon>
        <taxon>Bacillati</taxon>
        <taxon>Bacillota</taxon>
        <taxon>Bacilli</taxon>
        <taxon>Bacillales</taxon>
        <taxon>Bacillaceae</taxon>
        <taxon>Halalkalibacter</taxon>
    </lineage>
</organism>
<proteinExistence type="predicted"/>
<accession>A0A9X2CX97</accession>
<keyword evidence="4" id="KW-0805">Transcription regulation</keyword>
<feature type="coiled-coil region" evidence="8">
    <location>
        <begin position="223"/>
        <end position="250"/>
    </location>
</feature>
<dbReference type="SMART" id="SM00382">
    <property type="entry name" value="AAA"/>
    <property type="match status" value="1"/>
</dbReference>
<feature type="domain" description="PAC" evidence="11">
    <location>
        <begin position="180"/>
        <end position="232"/>
    </location>
</feature>
<evidence type="ECO:0000256" key="8">
    <source>
        <dbReference type="SAM" id="Coils"/>
    </source>
</evidence>
<dbReference type="InterPro" id="IPR025943">
    <property type="entry name" value="Sigma_54_int_dom_ATP-bd_2"/>
</dbReference>
<dbReference type="Gene3D" id="3.40.50.300">
    <property type="entry name" value="P-loop containing nucleotide triphosphate hydrolases"/>
    <property type="match status" value="1"/>
</dbReference>
<evidence type="ECO:0000256" key="7">
    <source>
        <dbReference type="ARBA" id="ARBA00029500"/>
    </source>
</evidence>
<dbReference type="InterPro" id="IPR025662">
    <property type="entry name" value="Sigma_54_int_dom_ATP-bd_1"/>
</dbReference>
<dbReference type="GO" id="GO:0005524">
    <property type="term" value="F:ATP binding"/>
    <property type="evidence" value="ECO:0007669"/>
    <property type="project" value="UniProtKB-KW"/>
</dbReference>
<dbReference type="InterPro" id="IPR030828">
    <property type="entry name" value="HTH_TyrR"/>
</dbReference>
<evidence type="ECO:0000313" key="12">
    <source>
        <dbReference type="EMBL" id="MCL7749974.1"/>
    </source>
</evidence>
<comment type="caution">
    <text evidence="12">The sequence shown here is derived from an EMBL/GenBank/DDBJ whole genome shotgun (WGS) entry which is preliminary data.</text>
</comment>
<reference evidence="12" key="1">
    <citation type="submission" date="2022-02" db="EMBL/GenBank/DDBJ databases">
        <title>Halalkalibacter sp. nov. isolated from Lonar Lake, India.</title>
        <authorList>
            <person name="Joshi A."/>
            <person name="Thite S."/>
            <person name="Lodha T."/>
        </authorList>
    </citation>
    <scope>NUCLEOTIDE SEQUENCE</scope>
    <source>
        <strain evidence="12">MEB205</strain>
    </source>
</reference>
<keyword evidence="5" id="KW-0238">DNA-binding</keyword>
<dbReference type="RefSeq" id="WP_250098822.1">
    <property type="nucleotide sequence ID" value="NZ_JAKRYL010000050.1"/>
</dbReference>
<dbReference type="SUPFAM" id="SSF46689">
    <property type="entry name" value="Homeodomain-like"/>
    <property type="match status" value="1"/>
</dbReference>
<dbReference type="PROSITE" id="PS50113">
    <property type="entry name" value="PAC"/>
    <property type="match status" value="1"/>
</dbReference>
<dbReference type="PROSITE" id="PS50045">
    <property type="entry name" value="SIGMA54_INTERACT_4"/>
    <property type="match status" value="1"/>
</dbReference>
<feature type="domain" description="PAS" evidence="10">
    <location>
        <begin position="113"/>
        <end position="166"/>
    </location>
</feature>
<keyword evidence="13" id="KW-1185">Reference proteome</keyword>
<evidence type="ECO:0000259" key="11">
    <source>
        <dbReference type="PROSITE" id="PS50113"/>
    </source>
</evidence>
<keyword evidence="1" id="KW-0547">Nucleotide-binding</keyword>
<dbReference type="GO" id="GO:0003677">
    <property type="term" value="F:DNA binding"/>
    <property type="evidence" value="ECO:0007669"/>
    <property type="project" value="UniProtKB-KW"/>
</dbReference>
<dbReference type="SUPFAM" id="SSF52540">
    <property type="entry name" value="P-loop containing nucleoside triphosphate hydrolases"/>
    <property type="match status" value="1"/>
</dbReference>
<dbReference type="Pfam" id="PF00989">
    <property type="entry name" value="PAS"/>
    <property type="match status" value="1"/>
</dbReference>
<keyword evidence="3" id="KW-0067">ATP-binding</keyword>
<dbReference type="InterPro" id="IPR035965">
    <property type="entry name" value="PAS-like_dom_sf"/>
</dbReference>
<dbReference type="InterPro" id="IPR000700">
    <property type="entry name" value="PAS-assoc_C"/>
</dbReference>
<dbReference type="PANTHER" id="PTHR32071">
    <property type="entry name" value="TRANSCRIPTIONAL REGULATORY PROTEIN"/>
    <property type="match status" value="1"/>
</dbReference>
<dbReference type="EMBL" id="JAKRYL010000050">
    <property type="protein sequence ID" value="MCL7749974.1"/>
    <property type="molecule type" value="Genomic_DNA"/>
</dbReference>
<gene>
    <name evidence="12" type="ORF">MF646_22985</name>
</gene>
<dbReference type="GO" id="GO:0006355">
    <property type="term" value="P:regulation of DNA-templated transcription"/>
    <property type="evidence" value="ECO:0007669"/>
    <property type="project" value="InterPro"/>
</dbReference>
<evidence type="ECO:0000256" key="2">
    <source>
        <dbReference type="ARBA" id="ARBA00022797"/>
    </source>
</evidence>
<dbReference type="Gene3D" id="3.30.450.20">
    <property type="entry name" value="PAS domain"/>
    <property type="match status" value="1"/>
</dbReference>
<dbReference type="PROSITE" id="PS00676">
    <property type="entry name" value="SIGMA54_INTERACT_2"/>
    <property type="match status" value="1"/>
</dbReference>
<dbReference type="PROSITE" id="PS00688">
    <property type="entry name" value="SIGMA54_INTERACT_3"/>
    <property type="match status" value="1"/>
</dbReference>
<dbReference type="InterPro" id="IPR003593">
    <property type="entry name" value="AAA+_ATPase"/>
</dbReference>
<feature type="domain" description="Sigma-54 factor interaction" evidence="9">
    <location>
        <begin position="257"/>
        <end position="486"/>
    </location>
</feature>
<evidence type="ECO:0000256" key="4">
    <source>
        <dbReference type="ARBA" id="ARBA00023015"/>
    </source>
</evidence>
<dbReference type="SMART" id="SM00091">
    <property type="entry name" value="PAS"/>
    <property type="match status" value="1"/>
</dbReference>
<dbReference type="InterPro" id="IPR000014">
    <property type="entry name" value="PAS"/>
</dbReference>
<keyword evidence="8" id="KW-0175">Coiled coil</keyword>
<dbReference type="PANTHER" id="PTHR32071:SF57">
    <property type="entry name" value="C4-DICARBOXYLATE TRANSPORT TRANSCRIPTIONAL REGULATORY PROTEIN DCTD"/>
    <property type="match status" value="1"/>
</dbReference>
<dbReference type="InterPro" id="IPR002078">
    <property type="entry name" value="Sigma_54_int"/>
</dbReference>
<dbReference type="AlphaFoldDB" id="A0A9X2CX97"/>
<dbReference type="CDD" id="cd00130">
    <property type="entry name" value="PAS"/>
    <property type="match status" value="1"/>
</dbReference>
<dbReference type="InterPro" id="IPR058031">
    <property type="entry name" value="AAA_lid_NorR"/>
</dbReference>
<dbReference type="InterPro" id="IPR025944">
    <property type="entry name" value="Sigma_54_int_dom_CS"/>
</dbReference>